<gene>
    <name evidence="4" type="ORF">LG632_00915</name>
</gene>
<name>A0ABS8B019_9ACTN</name>
<organism evidence="4 5">
    <name type="scientific">Streptomyces antimicrobicus</name>
    <dbReference type="NCBI Taxonomy" id="2883108"/>
    <lineage>
        <taxon>Bacteria</taxon>
        <taxon>Bacillati</taxon>
        <taxon>Actinomycetota</taxon>
        <taxon>Actinomycetes</taxon>
        <taxon>Kitasatosporales</taxon>
        <taxon>Streptomycetaceae</taxon>
        <taxon>Streptomyces</taxon>
    </lineage>
</organism>
<accession>A0ABS8B019</accession>
<evidence type="ECO:0000256" key="1">
    <source>
        <dbReference type="ARBA" id="ARBA00006484"/>
    </source>
</evidence>
<evidence type="ECO:0000256" key="2">
    <source>
        <dbReference type="NCBIfam" id="TIGR04316"/>
    </source>
</evidence>
<dbReference type="NCBIfam" id="TIGR04316">
    <property type="entry name" value="dhbA_paeA"/>
    <property type="match status" value="1"/>
</dbReference>
<protein>
    <recommendedName>
        <fullName evidence="2">2,3-dihydro-2,3-dihydroxybenzoate dehydrogenase</fullName>
        <ecNumber evidence="2">1.3.1.28</ecNumber>
    </recommendedName>
</protein>
<keyword evidence="5" id="KW-1185">Reference proteome</keyword>
<dbReference type="InterPro" id="IPR020904">
    <property type="entry name" value="Sc_DH/Rdtase_CS"/>
</dbReference>
<dbReference type="PANTHER" id="PTHR42879:SF2">
    <property type="entry name" value="3-OXOACYL-[ACYL-CARRIER-PROTEIN] REDUCTASE FABG"/>
    <property type="match status" value="1"/>
</dbReference>
<dbReference type="EMBL" id="JAJAUY010000002">
    <property type="protein sequence ID" value="MCB5177953.1"/>
    <property type="molecule type" value="Genomic_DNA"/>
</dbReference>
<dbReference type="PRINTS" id="PR00080">
    <property type="entry name" value="SDRFAMILY"/>
</dbReference>
<dbReference type="InterPro" id="IPR002347">
    <property type="entry name" value="SDR_fam"/>
</dbReference>
<comment type="caution">
    <text evidence="4">The sequence shown here is derived from an EMBL/GenBank/DDBJ whole genome shotgun (WGS) entry which is preliminary data.</text>
</comment>
<proteinExistence type="inferred from homology"/>
<dbReference type="RefSeq" id="WP_226724355.1">
    <property type="nucleotide sequence ID" value="NZ_JAJAUY010000002.1"/>
</dbReference>
<evidence type="ECO:0000313" key="5">
    <source>
        <dbReference type="Proteomes" id="UP001199054"/>
    </source>
</evidence>
<dbReference type="Gene3D" id="3.40.50.720">
    <property type="entry name" value="NAD(P)-binding Rossmann-like Domain"/>
    <property type="match status" value="1"/>
</dbReference>
<reference evidence="4 5" key="1">
    <citation type="submission" date="2021-10" db="EMBL/GenBank/DDBJ databases">
        <title>Streptomyces sp. strain SMC 277, a novel streptomycete isolated from soil.</title>
        <authorList>
            <person name="Chanama M."/>
        </authorList>
    </citation>
    <scope>NUCLEOTIDE SEQUENCE [LARGE SCALE GENOMIC DNA]</scope>
    <source>
        <strain evidence="4 5">SMC 277</strain>
    </source>
</reference>
<dbReference type="SUPFAM" id="SSF51735">
    <property type="entry name" value="NAD(P)-binding Rossmann-fold domains"/>
    <property type="match status" value="1"/>
</dbReference>
<dbReference type="InterPro" id="IPR003560">
    <property type="entry name" value="DHB_DH"/>
</dbReference>
<dbReference type="InterPro" id="IPR036291">
    <property type="entry name" value="NAD(P)-bd_dom_sf"/>
</dbReference>
<sequence>MITLHATAQAGTGEFAGRIAVVTGAAGGIGAATVRALAVRGATVAALDNDTAALEQLAKEHDADGFPVVPFPLDVTSSADVASVVTEVERSLGPIDQLVNAAGILRLGPGCALSDRDWTDTFAVNVHGLFFVSRAVVGRMVERRSGAVVTIASNAAGTPRTGMSAYGASKAAVAMFTKSLGLEVARFGVRCNVVAPGSTDTPMLTALWSEGQGPQSSIDGTPSEYRTGIPLGKIATPEDVADATAFLLSDRAGHITLQTLTVDGGATLGV</sequence>
<dbReference type="PROSITE" id="PS00061">
    <property type="entry name" value="ADH_SHORT"/>
    <property type="match status" value="1"/>
</dbReference>
<dbReference type="PANTHER" id="PTHR42879">
    <property type="entry name" value="3-OXOACYL-(ACYL-CARRIER-PROTEIN) REDUCTASE"/>
    <property type="match status" value="1"/>
</dbReference>
<dbReference type="GO" id="GO:0008667">
    <property type="term" value="F:2,3-dihydro-2,3-dihydroxybenzoate dehydrogenase activity"/>
    <property type="evidence" value="ECO:0007669"/>
    <property type="project" value="UniProtKB-EC"/>
</dbReference>
<comment type="similarity">
    <text evidence="1 3">Belongs to the short-chain dehydrogenases/reductases (SDR) family.</text>
</comment>
<dbReference type="PRINTS" id="PR01397">
    <property type="entry name" value="DHBDHDRGNASE"/>
</dbReference>
<evidence type="ECO:0000313" key="4">
    <source>
        <dbReference type="EMBL" id="MCB5177953.1"/>
    </source>
</evidence>
<keyword evidence="4" id="KW-0560">Oxidoreductase</keyword>
<dbReference type="Proteomes" id="UP001199054">
    <property type="component" value="Unassembled WGS sequence"/>
</dbReference>
<dbReference type="EC" id="1.3.1.28" evidence="2"/>
<dbReference type="InterPro" id="IPR050259">
    <property type="entry name" value="SDR"/>
</dbReference>
<dbReference type="NCBIfam" id="NF006074">
    <property type="entry name" value="PRK08220.1"/>
    <property type="match status" value="1"/>
</dbReference>
<evidence type="ECO:0000256" key="3">
    <source>
        <dbReference type="RuleBase" id="RU000363"/>
    </source>
</evidence>
<dbReference type="Pfam" id="PF00106">
    <property type="entry name" value="adh_short"/>
    <property type="match status" value="1"/>
</dbReference>